<dbReference type="InterPro" id="IPR046368">
    <property type="entry name" value="Tag1"/>
</dbReference>
<comment type="caution">
    <text evidence="1">The sequence shown here is derived from an EMBL/GenBank/DDBJ whole genome shotgun (WGS) entry which is preliminary data.</text>
</comment>
<name>A0ABN7U895_GIGMA</name>
<dbReference type="PANTHER" id="PTHR35895:SF1">
    <property type="entry name" value="LIPID-BINDING SERUM GLYCOPROTEIN C-TERMINAL DOMAIN-CONTAINING PROTEIN"/>
    <property type="match status" value="1"/>
</dbReference>
<sequence length="631" mass="71567">MFTANESNELANIVKDLQLQFVNLKLSDQSLITEISFTGLSEKKKLELDNFNINVLYQDKFIGGATIKNFILESNDQKLIIRCDLNHTTVDKSVIGDLLSQIASQEEVTLKAEIQQVQSALNKIDYSVIDDRLLQVGSQKAVISKMKTYDQQAVQLLNKIDLSVTLHRQKSIIKNVTLNDLELEYENNCWYLSTSNLKIDITIPFGFPLNIKKISLDNVKILDEADKLVATFSDKFVKTFNDKESEEIKRTDEIQLSIEKVCLDIGPNRTGFEEFAKKLINDKYVTFKIVCEASSTVFIPLKEIEDIKIEKMKISNNNRLDGLEISKNKPIIKSIRVIGGTENRMEISLDVTFKNSSGVVKITIPNIKLDLVFNKVKIGEVIIPETNTKNFTLKYENSYNNVKAYLCPVSGEEKEFKKFINNYLNGCNSEVILCGHKDSTNIKSLKKIMETIRLNAEVPGMDRKKHNIVTDVKLIKSSIISNFGSTIINLIKLSGKISVDVEIQFENPFETELTILSIYGTVYNKHKETIGSLDQKVNITIHKLKDRSEKLSIDVELGSAVNGIDILNLKHLKARLAFDKITVRVDKYRAEVKYGKELLTFLPEEYLPVLKFGLLLTLKLARLLYGEVSAE</sequence>
<accession>A0ABN7U895</accession>
<reference evidence="1 2" key="1">
    <citation type="submission" date="2021-06" db="EMBL/GenBank/DDBJ databases">
        <authorList>
            <person name="Kallberg Y."/>
            <person name="Tangrot J."/>
            <person name="Rosling A."/>
        </authorList>
    </citation>
    <scope>NUCLEOTIDE SEQUENCE [LARGE SCALE GENOMIC DNA]</scope>
    <source>
        <strain evidence="1 2">120-4 pot B 10/14</strain>
    </source>
</reference>
<gene>
    <name evidence="1" type="ORF">GMARGA_LOCUS3759</name>
</gene>
<organism evidence="1 2">
    <name type="scientific">Gigaspora margarita</name>
    <dbReference type="NCBI Taxonomy" id="4874"/>
    <lineage>
        <taxon>Eukaryota</taxon>
        <taxon>Fungi</taxon>
        <taxon>Fungi incertae sedis</taxon>
        <taxon>Mucoromycota</taxon>
        <taxon>Glomeromycotina</taxon>
        <taxon>Glomeromycetes</taxon>
        <taxon>Diversisporales</taxon>
        <taxon>Gigasporaceae</taxon>
        <taxon>Gigaspora</taxon>
    </lineage>
</organism>
<dbReference type="Proteomes" id="UP000789901">
    <property type="component" value="Unassembled WGS sequence"/>
</dbReference>
<dbReference type="EMBL" id="CAJVQB010001397">
    <property type="protein sequence ID" value="CAG8533994.1"/>
    <property type="molecule type" value="Genomic_DNA"/>
</dbReference>
<dbReference type="Pfam" id="PF12505">
    <property type="entry name" value="DUF3712"/>
    <property type="match status" value="1"/>
</dbReference>
<evidence type="ECO:0000313" key="2">
    <source>
        <dbReference type="Proteomes" id="UP000789901"/>
    </source>
</evidence>
<protein>
    <submittedName>
        <fullName evidence="1">22920_t:CDS:1</fullName>
    </submittedName>
</protein>
<dbReference type="InterPro" id="IPR022185">
    <property type="entry name" value="DUF3712"/>
</dbReference>
<dbReference type="PANTHER" id="PTHR35895">
    <property type="entry name" value="CHROMOSOME 16, WHOLE GENOME SHOTGUN SEQUENCE"/>
    <property type="match status" value="1"/>
</dbReference>
<keyword evidence="2" id="KW-1185">Reference proteome</keyword>
<proteinExistence type="predicted"/>
<evidence type="ECO:0000313" key="1">
    <source>
        <dbReference type="EMBL" id="CAG8533994.1"/>
    </source>
</evidence>